<dbReference type="AlphaFoldDB" id="A0A7I8DSQ1"/>
<dbReference type="SMART" id="SM00091">
    <property type="entry name" value="PAS"/>
    <property type="match status" value="3"/>
</dbReference>
<dbReference type="EMBL" id="AP023368">
    <property type="protein sequence ID" value="BCK00748.1"/>
    <property type="molecule type" value="Genomic_DNA"/>
</dbReference>
<feature type="domain" description="GGDEF" evidence="5">
    <location>
        <begin position="659"/>
        <end position="789"/>
    </location>
</feature>
<evidence type="ECO:0000313" key="7">
    <source>
        <dbReference type="Proteomes" id="UP000515703"/>
    </source>
</evidence>
<evidence type="ECO:0000259" key="5">
    <source>
        <dbReference type="PROSITE" id="PS50887"/>
    </source>
</evidence>
<feature type="domain" description="PAC" evidence="4">
    <location>
        <begin position="295"/>
        <end position="348"/>
    </location>
</feature>
<dbReference type="Pfam" id="PF00990">
    <property type="entry name" value="GGDEF"/>
    <property type="match status" value="1"/>
</dbReference>
<keyword evidence="2" id="KW-0812">Transmembrane</keyword>
<reference evidence="6 7" key="1">
    <citation type="submission" date="2020-08" db="EMBL/GenBank/DDBJ databases">
        <title>Draft genome sequencing of an Anaerocolumna strain isolated from anoxic soil subjected to BSD treatment.</title>
        <authorList>
            <person name="Uek A."/>
            <person name="Tonouchi A."/>
        </authorList>
    </citation>
    <scope>NUCLEOTIDE SEQUENCE [LARGE SCALE GENOMIC DNA]</scope>
    <source>
        <strain evidence="6 7">CTTW</strain>
    </source>
</reference>
<sequence length="793" mass="91521">MLYILSFLSLAAGIIYLVVGVTTYTLNKKSTIGKAFLVLTASMALWAFCYSQAYVAANIYVFSFWNKLSAFGWCLFPALTLYMVFVITEDLFLESNIKCVLLFVPAAIFCFVDLFAFWPGKPYPGELYKLFNIANPIYNYTYTFYAIIRLLVWKRNTTHKVVKKQVWIILITSVCTYLLAAIGELVMPHFIPSFINCTQIYGVIMILGIYRAIRKYNFLLTPNELIVEELFEETMDFEFLVDLNGMITRVNRQVLETLGYGLEDFLSITFAELLNEDNSIRFNQWISEKNIDSTYSNKVSIRTKSGESIPVNMVIVPIRNSRNDLILGFLIIAQDIRAMEELKREIESHQETMVKLRESEELFRTLTETIPYGIICTKKAEKTIFYANKNAEALFQCEPNSWKDRNVENFYQDMSFREKIVKLIQREGRAINQVGMMKSLNGEFLAMISMAPATYKGEEVIFSCVTDITEQERLKKDAVKSEEMLNKLMDSIPDPVMVTDIDGRITYFSKSVEKFLGYSAAGEYFPKNILDFLEEGKGRDDKSKLTRFLYNDVNTIQTTYRKKGGKIRIAEVKASALRDEVKQAFGYVFVARDVTEYMKKEEKLAKRKAEMERMNQLLLKSNEVFKQKAEKDSLTNLYNHEYILALLRKEVQQQQHEPKGLSVMMLDIDYFKRVNDTYGHQAGDRVLIKVTELIQGCIGEENYAGRYGGEEFLVILRRDQTEESAFAVAERIKDSISNCVFENKELHVTISIGVTLFHGESVHELVKRADKLLYQAKCNGRNRIERSIKNDNK</sequence>
<dbReference type="SUPFAM" id="SSF55073">
    <property type="entry name" value="Nucleotide cyclase"/>
    <property type="match status" value="1"/>
</dbReference>
<evidence type="ECO:0000259" key="4">
    <source>
        <dbReference type="PROSITE" id="PS50113"/>
    </source>
</evidence>
<dbReference type="InterPro" id="IPR052155">
    <property type="entry name" value="Biofilm_reg_signaling"/>
</dbReference>
<dbReference type="InterPro" id="IPR013767">
    <property type="entry name" value="PAS_fold"/>
</dbReference>
<evidence type="ECO:0008006" key="8">
    <source>
        <dbReference type="Google" id="ProtNLM"/>
    </source>
</evidence>
<dbReference type="CDD" id="cd01949">
    <property type="entry name" value="GGDEF"/>
    <property type="match status" value="1"/>
</dbReference>
<dbReference type="SMART" id="SM00086">
    <property type="entry name" value="PAC"/>
    <property type="match status" value="3"/>
</dbReference>
<keyword evidence="2" id="KW-0472">Membrane</keyword>
<feature type="transmembrane region" description="Helical" evidence="2">
    <location>
        <begin position="165"/>
        <end position="183"/>
    </location>
</feature>
<gene>
    <name evidence="6" type="ORF">bsdcttw_37880</name>
</gene>
<feature type="domain" description="PAC" evidence="4">
    <location>
        <begin position="554"/>
        <end position="606"/>
    </location>
</feature>
<dbReference type="Proteomes" id="UP000515703">
    <property type="component" value="Chromosome"/>
</dbReference>
<feature type="domain" description="PAS" evidence="3">
    <location>
        <begin position="223"/>
        <end position="278"/>
    </location>
</feature>
<dbReference type="Gene3D" id="3.30.450.20">
    <property type="entry name" value="PAS domain"/>
    <property type="match status" value="3"/>
</dbReference>
<dbReference type="Pfam" id="PF00989">
    <property type="entry name" value="PAS"/>
    <property type="match status" value="1"/>
</dbReference>
<dbReference type="PANTHER" id="PTHR44757:SF2">
    <property type="entry name" value="BIOFILM ARCHITECTURE MAINTENANCE PROTEIN MBAA"/>
    <property type="match status" value="1"/>
</dbReference>
<accession>A0A7I8DSQ1</accession>
<feature type="transmembrane region" description="Helical" evidence="2">
    <location>
        <begin position="36"/>
        <end position="62"/>
    </location>
</feature>
<organism evidence="6 7">
    <name type="scientific">Anaerocolumna chitinilytica</name>
    <dbReference type="NCBI Taxonomy" id="1727145"/>
    <lineage>
        <taxon>Bacteria</taxon>
        <taxon>Bacillati</taxon>
        <taxon>Bacillota</taxon>
        <taxon>Clostridia</taxon>
        <taxon>Lachnospirales</taxon>
        <taxon>Lachnospiraceae</taxon>
        <taxon>Anaerocolumna</taxon>
    </lineage>
</organism>
<evidence type="ECO:0000313" key="6">
    <source>
        <dbReference type="EMBL" id="BCK00748.1"/>
    </source>
</evidence>
<keyword evidence="7" id="KW-1185">Reference proteome</keyword>
<dbReference type="CDD" id="cd00130">
    <property type="entry name" value="PAS"/>
    <property type="match status" value="2"/>
</dbReference>
<dbReference type="KEGG" id="acht:bsdcttw_37880"/>
<feature type="coiled-coil region" evidence="1">
    <location>
        <begin position="332"/>
        <end position="359"/>
    </location>
</feature>
<dbReference type="PROSITE" id="PS50113">
    <property type="entry name" value="PAC"/>
    <property type="match status" value="2"/>
</dbReference>
<dbReference type="PROSITE" id="PS50887">
    <property type="entry name" value="GGDEF"/>
    <property type="match status" value="1"/>
</dbReference>
<reference evidence="6 7" key="2">
    <citation type="submission" date="2020-08" db="EMBL/GenBank/DDBJ databases">
        <authorList>
            <person name="Ueki A."/>
            <person name="Tonouchi A."/>
        </authorList>
    </citation>
    <scope>NUCLEOTIDE SEQUENCE [LARGE SCALE GENOMIC DNA]</scope>
    <source>
        <strain evidence="6 7">CTTW</strain>
    </source>
</reference>
<dbReference type="InterPro" id="IPR001610">
    <property type="entry name" value="PAC"/>
</dbReference>
<evidence type="ECO:0000256" key="1">
    <source>
        <dbReference type="SAM" id="Coils"/>
    </source>
</evidence>
<dbReference type="InterPro" id="IPR043128">
    <property type="entry name" value="Rev_trsase/Diguanyl_cyclase"/>
</dbReference>
<dbReference type="Pfam" id="PF16927">
    <property type="entry name" value="HisKA_7TM"/>
    <property type="match status" value="1"/>
</dbReference>
<dbReference type="InterPro" id="IPR029787">
    <property type="entry name" value="Nucleotide_cyclase"/>
</dbReference>
<feature type="transmembrane region" description="Helical" evidence="2">
    <location>
        <begin position="6"/>
        <end position="24"/>
    </location>
</feature>
<dbReference type="InterPro" id="IPR000014">
    <property type="entry name" value="PAS"/>
</dbReference>
<dbReference type="InterPro" id="IPR000160">
    <property type="entry name" value="GGDEF_dom"/>
</dbReference>
<dbReference type="GO" id="GO:0006355">
    <property type="term" value="P:regulation of DNA-templated transcription"/>
    <property type="evidence" value="ECO:0007669"/>
    <property type="project" value="InterPro"/>
</dbReference>
<dbReference type="FunFam" id="3.30.70.270:FF:000001">
    <property type="entry name" value="Diguanylate cyclase domain protein"/>
    <property type="match status" value="1"/>
</dbReference>
<dbReference type="SUPFAM" id="SSF55785">
    <property type="entry name" value="PYP-like sensor domain (PAS domain)"/>
    <property type="match status" value="3"/>
</dbReference>
<keyword evidence="2" id="KW-1133">Transmembrane helix</keyword>
<dbReference type="NCBIfam" id="TIGR00254">
    <property type="entry name" value="GGDEF"/>
    <property type="match status" value="1"/>
</dbReference>
<dbReference type="PROSITE" id="PS50112">
    <property type="entry name" value="PAS"/>
    <property type="match status" value="2"/>
</dbReference>
<feature type="transmembrane region" description="Helical" evidence="2">
    <location>
        <begin position="99"/>
        <end position="117"/>
    </location>
</feature>
<dbReference type="Gene3D" id="3.30.70.270">
    <property type="match status" value="1"/>
</dbReference>
<dbReference type="InterPro" id="IPR031621">
    <property type="entry name" value="HisKA_7TM"/>
</dbReference>
<dbReference type="InterPro" id="IPR035965">
    <property type="entry name" value="PAS-like_dom_sf"/>
</dbReference>
<dbReference type="Pfam" id="PF13426">
    <property type="entry name" value="PAS_9"/>
    <property type="match status" value="2"/>
</dbReference>
<dbReference type="PANTHER" id="PTHR44757">
    <property type="entry name" value="DIGUANYLATE CYCLASE DGCP"/>
    <property type="match status" value="1"/>
</dbReference>
<evidence type="ECO:0000256" key="2">
    <source>
        <dbReference type="SAM" id="Phobius"/>
    </source>
</evidence>
<protein>
    <recommendedName>
        <fullName evidence="8">Diguanylate cyclase</fullName>
    </recommendedName>
</protein>
<evidence type="ECO:0000259" key="3">
    <source>
        <dbReference type="PROSITE" id="PS50112"/>
    </source>
</evidence>
<feature type="transmembrane region" description="Helical" evidence="2">
    <location>
        <begin position="68"/>
        <end position="87"/>
    </location>
</feature>
<keyword evidence="1" id="KW-0175">Coiled coil</keyword>
<dbReference type="RefSeq" id="WP_185256391.1">
    <property type="nucleotide sequence ID" value="NZ_AP023368.1"/>
</dbReference>
<feature type="domain" description="PAS" evidence="3">
    <location>
        <begin position="481"/>
        <end position="519"/>
    </location>
</feature>
<proteinExistence type="predicted"/>
<dbReference type="InterPro" id="IPR000700">
    <property type="entry name" value="PAS-assoc_C"/>
</dbReference>
<name>A0A7I8DSQ1_9FIRM</name>
<feature type="transmembrane region" description="Helical" evidence="2">
    <location>
        <begin position="137"/>
        <end position="153"/>
    </location>
</feature>
<dbReference type="NCBIfam" id="TIGR00229">
    <property type="entry name" value="sensory_box"/>
    <property type="match status" value="3"/>
</dbReference>
<dbReference type="SMART" id="SM00267">
    <property type="entry name" value="GGDEF"/>
    <property type="match status" value="1"/>
</dbReference>